<gene>
    <name evidence="1" type="ORF">OFLC_LOCUS11662</name>
</gene>
<dbReference type="EMBL" id="UZAJ01017133">
    <property type="protein sequence ID" value="VDO78255.1"/>
    <property type="molecule type" value="Genomic_DNA"/>
</dbReference>
<evidence type="ECO:0000313" key="1">
    <source>
        <dbReference type="EMBL" id="VDO78255.1"/>
    </source>
</evidence>
<organism evidence="3">
    <name type="scientific">Onchocerca flexuosa</name>
    <dbReference type="NCBI Taxonomy" id="387005"/>
    <lineage>
        <taxon>Eukaryota</taxon>
        <taxon>Metazoa</taxon>
        <taxon>Ecdysozoa</taxon>
        <taxon>Nematoda</taxon>
        <taxon>Chromadorea</taxon>
        <taxon>Rhabditida</taxon>
        <taxon>Spirurina</taxon>
        <taxon>Spiruromorpha</taxon>
        <taxon>Filarioidea</taxon>
        <taxon>Onchocercidae</taxon>
        <taxon>Onchocerca</taxon>
    </lineage>
</organism>
<evidence type="ECO:0000313" key="3">
    <source>
        <dbReference type="WBParaSite" id="OFLC_0001165901-mRNA-1"/>
    </source>
</evidence>
<protein>
    <submittedName>
        <fullName evidence="3">Secreted protein</fullName>
    </submittedName>
</protein>
<keyword evidence="2" id="KW-1185">Reference proteome</keyword>
<sequence length="85" mass="9238">MFRVKFIKSKNIPNATPTAIPSGMLCTVMAIISKRMRRHETDEIRVCSLPTARLSFSVAATAVVVESEVFPPVLLVAAMASFVSV</sequence>
<dbReference type="Proteomes" id="UP000267606">
    <property type="component" value="Unassembled WGS sequence"/>
</dbReference>
<name>A0A183HVZ7_9BILA</name>
<dbReference type="WBParaSite" id="OFLC_0001165901-mRNA-1">
    <property type="protein sequence ID" value="OFLC_0001165901-mRNA-1"/>
    <property type="gene ID" value="OFLC_0001165901"/>
</dbReference>
<accession>A0A183HVZ7</accession>
<proteinExistence type="predicted"/>
<dbReference type="AlphaFoldDB" id="A0A183HVZ7"/>
<evidence type="ECO:0000313" key="2">
    <source>
        <dbReference type="Proteomes" id="UP000267606"/>
    </source>
</evidence>
<reference evidence="3" key="1">
    <citation type="submission" date="2016-06" db="UniProtKB">
        <authorList>
            <consortium name="WormBaseParasite"/>
        </authorList>
    </citation>
    <scope>IDENTIFICATION</scope>
</reference>
<reference evidence="1 2" key="2">
    <citation type="submission" date="2018-11" db="EMBL/GenBank/DDBJ databases">
        <authorList>
            <consortium name="Pathogen Informatics"/>
        </authorList>
    </citation>
    <scope>NUCLEOTIDE SEQUENCE [LARGE SCALE GENOMIC DNA]</scope>
</reference>